<evidence type="ECO:0000313" key="19">
    <source>
        <dbReference type="EMBL" id="KYP64598.1"/>
    </source>
</evidence>
<dbReference type="Pfam" id="PF03732">
    <property type="entry name" value="Retrotrans_gag"/>
    <property type="match status" value="1"/>
</dbReference>
<dbReference type="AlphaFoldDB" id="A0A151TC26"/>
<organism evidence="19 20">
    <name type="scientific">Cajanus cajan</name>
    <name type="common">Pigeon pea</name>
    <name type="synonym">Cajanus indicus</name>
    <dbReference type="NCBI Taxonomy" id="3821"/>
    <lineage>
        <taxon>Eukaryota</taxon>
        <taxon>Viridiplantae</taxon>
        <taxon>Streptophyta</taxon>
        <taxon>Embryophyta</taxon>
        <taxon>Tracheophyta</taxon>
        <taxon>Spermatophyta</taxon>
        <taxon>Magnoliopsida</taxon>
        <taxon>eudicotyledons</taxon>
        <taxon>Gunneridae</taxon>
        <taxon>Pentapetalae</taxon>
        <taxon>rosids</taxon>
        <taxon>fabids</taxon>
        <taxon>Fabales</taxon>
        <taxon>Fabaceae</taxon>
        <taxon>Papilionoideae</taxon>
        <taxon>50 kb inversion clade</taxon>
        <taxon>NPAAA clade</taxon>
        <taxon>indigoferoid/millettioid clade</taxon>
        <taxon>Phaseoleae</taxon>
        <taxon>Cajanus</taxon>
    </lineage>
</organism>
<dbReference type="Gene3D" id="3.30.70.270">
    <property type="match status" value="1"/>
</dbReference>
<keyword evidence="13" id="KW-0239">DNA-directed DNA polymerase</keyword>
<name>A0A151TC26_CAJCA</name>
<keyword evidence="20" id="KW-1185">Reference proteome</keyword>
<sequence length="1243" mass="140449">MFYQVPWEQRVPMAAFYMQGEALSWFKWMFHNHQLGDWHSFARALEIRFGPSSYENHQAELLKLRQTGSVVDFQTHFEKLCNRVVGILPEVLKNCFISGVLPDIQNEMALFQPQSVSQAIGLAKLIEAKLKDTKPKSSRNFSTMSPGPSTIVPNSSLLSKSKGPTPSINTSPPPTPPLPIKCLSSQQLQERRATGLCYNCEEKFHPGHRCSTPKFLLLLSHDDSTTDMGSTGDFLVEATMENFETDPAIHFQLSTQALTGVPSSQSLKFKGTINGFSILVLIDTGSTHNIIQPRLVRHLHLSTTPTTPFQVMVGNGEFITCNQLCPTVSLDIQAACFQVPLYVIPIEGADVVLGLAWLRTLGKVQADFSIPSLTFSHHDTHVTLTGECLSPSFASFHQLCHFIHQDYVATCHLLTISHSPHEPSLSHPSPSIPSPPTHCNPEIQTLLHQYEPIFQKPKGLPPHRPHDHHIPLLPNTTPINVKPYRYPHSQKTIMTKMIAEMLLDGIIKPSTSPFSSPVLLVKKKDGTWRFCVDYRALNAVTVKDRFPIPTIDELLDELGTAQVFSKIDLRSGYHQIRLNPQDTFKTAFRTLKFVRHYAVLATLLTDLLQSSTFTWSPQAQQAFTELKQKITTVPVLALPNFQAPFVIETDASTEQQKWAINFLGFHFDILYRLDKHNLAADALSRPETETPSLFHVSSPIPSFISEWQKYYQTTGRNMVEQILGKVETKEIFTFKNGLLYFQDRLFVPDYENCRQQLLHEFHCTPVAGHSGLKTTVCRLSSSFYWPGLYADTKQFICSCPQCQQNKGLLQPLKQPNRVWEEITMDFITHLPSSFGHSTIWVMCDRLSKYGYFLALPAKFTAPQLARRFMIDVFKLHGFPKSIVSDRDPLFVSSFWREIFRLQGTTLAFSSAYHPETDGQSEVLNRCLEAYLRCFASDYPRAWYQYLHLAEYWYNTSFHSSIGTTPFHALYGHPPPSPIDVIPQASTPTSVQLILQNHRAVLAQVKAQLSRTRQCMKTYADLKRLDHTFAVGDWVLLKLQLYRQSSLHRRVSQKLSKRYFGPFRIHRRIGPVAYELLLPESSCIHPVFHVSLLRPYHGNDPTQHFRPLPVMVTNQATAEGCPPVSTADPSNPTPNIYNAEDILVSEGLELSPTMHVPTSPTQPAVRVSLDMPLPIPVSSPPLRESTRPSRAPTSASIRGFPSASTDLEDKVHFDRASNDTIPPGLTEHRPKRATKRPMKLVDYV</sequence>
<feature type="region of interest" description="Disordered" evidence="17">
    <location>
        <begin position="134"/>
        <end position="176"/>
    </location>
</feature>
<dbReference type="PANTHER" id="PTHR37984">
    <property type="entry name" value="PROTEIN CBG26694"/>
    <property type="match status" value="1"/>
</dbReference>
<reference evidence="19 20" key="1">
    <citation type="journal article" date="2012" name="Nat. Biotechnol.">
        <title>Draft genome sequence of pigeonpea (Cajanus cajan), an orphan legume crop of resource-poor farmers.</title>
        <authorList>
            <person name="Varshney R.K."/>
            <person name="Chen W."/>
            <person name="Li Y."/>
            <person name="Bharti A.K."/>
            <person name="Saxena R.K."/>
            <person name="Schlueter J.A."/>
            <person name="Donoghue M.T."/>
            <person name="Azam S."/>
            <person name="Fan G."/>
            <person name="Whaley A.M."/>
            <person name="Farmer A.D."/>
            <person name="Sheridan J."/>
            <person name="Iwata A."/>
            <person name="Tuteja R."/>
            <person name="Penmetsa R.V."/>
            <person name="Wu W."/>
            <person name="Upadhyaya H.D."/>
            <person name="Yang S.P."/>
            <person name="Shah T."/>
            <person name="Saxena K.B."/>
            <person name="Michael T."/>
            <person name="McCombie W.R."/>
            <person name="Yang B."/>
            <person name="Zhang G."/>
            <person name="Yang H."/>
            <person name="Wang J."/>
            <person name="Spillane C."/>
            <person name="Cook D.R."/>
            <person name="May G.D."/>
            <person name="Xu X."/>
            <person name="Jackson S.A."/>
        </authorList>
    </citation>
    <scope>NUCLEOTIDE SEQUENCE [LARGE SCALE GENOMIC DNA]</scope>
    <source>
        <strain evidence="20">cv. Asha</strain>
    </source>
</reference>
<keyword evidence="14" id="KW-0238">DNA-binding</keyword>
<accession>A0A151TC26</accession>
<evidence type="ECO:0000256" key="17">
    <source>
        <dbReference type="SAM" id="MobiDB-lite"/>
    </source>
</evidence>
<feature type="compositionally biased region" description="Basic and acidic residues" evidence="17">
    <location>
        <begin position="1206"/>
        <end position="1216"/>
    </location>
</feature>
<dbReference type="GO" id="GO:0004519">
    <property type="term" value="F:endonuclease activity"/>
    <property type="evidence" value="ECO:0007669"/>
    <property type="project" value="UniProtKB-KW"/>
</dbReference>
<gene>
    <name evidence="19" type="ORF">KK1_019200</name>
</gene>
<dbReference type="CDD" id="cd01647">
    <property type="entry name" value="RT_LTR"/>
    <property type="match status" value="1"/>
</dbReference>
<dbReference type="EMBL" id="CM003609">
    <property type="protein sequence ID" value="KYP64598.1"/>
    <property type="molecule type" value="Genomic_DNA"/>
</dbReference>
<dbReference type="InterPro" id="IPR000477">
    <property type="entry name" value="RT_dom"/>
</dbReference>
<dbReference type="Gene3D" id="3.30.420.10">
    <property type="entry name" value="Ribonuclease H-like superfamily/Ribonuclease H"/>
    <property type="match status" value="1"/>
</dbReference>
<evidence type="ECO:0000256" key="14">
    <source>
        <dbReference type="ARBA" id="ARBA00023125"/>
    </source>
</evidence>
<keyword evidence="8" id="KW-0378">Hydrolase</keyword>
<keyword evidence="11" id="KW-0229">DNA integration</keyword>
<dbReference type="GO" id="GO:0003677">
    <property type="term" value="F:DNA binding"/>
    <property type="evidence" value="ECO:0007669"/>
    <property type="project" value="UniProtKB-KW"/>
</dbReference>
<dbReference type="Gramene" id="C.cajan_18656.t">
    <property type="protein sequence ID" value="C.cajan_18656.t"/>
    <property type="gene ID" value="C.cajan_18656"/>
</dbReference>
<keyword evidence="6" id="KW-0064">Aspartyl protease</keyword>
<dbReference type="GO" id="GO:0015074">
    <property type="term" value="P:DNA integration"/>
    <property type="evidence" value="ECO:0007669"/>
    <property type="project" value="UniProtKB-KW"/>
</dbReference>
<dbReference type="GO" id="GO:0006508">
    <property type="term" value="P:proteolysis"/>
    <property type="evidence" value="ECO:0007669"/>
    <property type="project" value="UniProtKB-KW"/>
</dbReference>
<keyword evidence="1" id="KW-0645">Protease</keyword>
<dbReference type="SUPFAM" id="SSF56672">
    <property type="entry name" value="DNA/RNA polymerases"/>
    <property type="match status" value="1"/>
</dbReference>
<dbReference type="InterPro" id="IPR056924">
    <property type="entry name" value="SH3_Tf2-1"/>
</dbReference>
<evidence type="ECO:0000256" key="7">
    <source>
        <dbReference type="ARBA" id="ARBA00022759"/>
    </source>
</evidence>
<evidence type="ECO:0000256" key="8">
    <source>
        <dbReference type="ARBA" id="ARBA00022801"/>
    </source>
</evidence>
<dbReference type="GO" id="GO:0006310">
    <property type="term" value="P:DNA recombination"/>
    <property type="evidence" value="ECO:0007669"/>
    <property type="project" value="UniProtKB-KW"/>
</dbReference>
<feature type="compositionally biased region" description="Basic residues" evidence="17">
    <location>
        <begin position="1228"/>
        <end position="1237"/>
    </location>
</feature>
<evidence type="ECO:0000256" key="13">
    <source>
        <dbReference type="ARBA" id="ARBA00022932"/>
    </source>
</evidence>
<dbReference type="CDD" id="cd00303">
    <property type="entry name" value="retropepsin_like"/>
    <property type="match status" value="1"/>
</dbReference>
<dbReference type="InterPro" id="IPR041577">
    <property type="entry name" value="RT_RNaseH_2"/>
</dbReference>
<evidence type="ECO:0000256" key="11">
    <source>
        <dbReference type="ARBA" id="ARBA00022908"/>
    </source>
</evidence>
<dbReference type="Gene3D" id="1.10.340.70">
    <property type="match status" value="1"/>
</dbReference>
<keyword evidence="5" id="KW-0479">Metal-binding</keyword>
<evidence type="ECO:0000256" key="1">
    <source>
        <dbReference type="ARBA" id="ARBA00022670"/>
    </source>
</evidence>
<evidence type="ECO:0000256" key="10">
    <source>
        <dbReference type="ARBA" id="ARBA00022884"/>
    </source>
</evidence>
<dbReference type="Pfam" id="PF24626">
    <property type="entry name" value="SH3_Tf2-1"/>
    <property type="match status" value="1"/>
</dbReference>
<dbReference type="InterPro" id="IPR043128">
    <property type="entry name" value="Rev_trsase/Diguanyl_cyclase"/>
</dbReference>
<dbReference type="PROSITE" id="PS00141">
    <property type="entry name" value="ASP_PROTEASE"/>
    <property type="match status" value="1"/>
</dbReference>
<evidence type="ECO:0000259" key="18">
    <source>
        <dbReference type="PROSITE" id="PS50994"/>
    </source>
</evidence>
<keyword evidence="7" id="KW-0255">Endonuclease</keyword>
<evidence type="ECO:0000256" key="9">
    <source>
        <dbReference type="ARBA" id="ARBA00022842"/>
    </source>
</evidence>
<dbReference type="InterPro" id="IPR036397">
    <property type="entry name" value="RNaseH_sf"/>
</dbReference>
<dbReference type="Pfam" id="PF17921">
    <property type="entry name" value="Integrase_H2C2"/>
    <property type="match status" value="1"/>
</dbReference>
<keyword evidence="12" id="KW-0695">RNA-directed DNA polymerase</keyword>
<dbReference type="PANTHER" id="PTHR37984:SF5">
    <property type="entry name" value="PROTEIN NYNRIN-LIKE"/>
    <property type="match status" value="1"/>
</dbReference>
<evidence type="ECO:0000256" key="16">
    <source>
        <dbReference type="ARBA" id="ARBA00023268"/>
    </source>
</evidence>
<dbReference type="InterPro" id="IPR012337">
    <property type="entry name" value="RNaseH-like_sf"/>
</dbReference>
<evidence type="ECO:0000256" key="3">
    <source>
        <dbReference type="ARBA" id="ARBA00022695"/>
    </source>
</evidence>
<feature type="domain" description="Integrase catalytic" evidence="18">
    <location>
        <begin position="811"/>
        <end position="973"/>
    </location>
</feature>
<dbReference type="PROSITE" id="PS50994">
    <property type="entry name" value="INTEGRASE"/>
    <property type="match status" value="1"/>
</dbReference>
<dbReference type="Gene3D" id="3.10.10.10">
    <property type="entry name" value="HIV Type 1 Reverse Transcriptase, subunit A, domain 1"/>
    <property type="match status" value="1"/>
</dbReference>
<keyword evidence="10" id="KW-0694">RNA-binding</keyword>
<keyword evidence="3" id="KW-0548">Nucleotidyltransferase</keyword>
<feature type="compositionally biased region" description="Polar residues" evidence="17">
    <location>
        <begin position="138"/>
        <end position="159"/>
    </location>
</feature>
<keyword evidence="4" id="KW-0540">Nuclease</keyword>
<evidence type="ECO:0000256" key="6">
    <source>
        <dbReference type="ARBA" id="ARBA00022750"/>
    </source>
</evidence>
<dbReference type="Pfam" id="PF00078">
    <property type="entry name" value="RVT_1"/>
    <property type="match status" value="1"/>
</dbReference>
<dbReference type="InterPro" id="IPR041588">
    <property type="entry name" value="Integrase_H2C2"/>
</dbReference>
<dbReference type="InterPro" id="IPR005162">
    <property type="entry name" value="Retrotrans_gag_dom"/>
</dbReference>
<keyword evidence="16" id="KW-0511">Multifunctional enzyme</keyword>
<evidence type="ECO:0000256" key="15">
    <source>
        <dbReference type="ARBA" id="ARBA00023172"/>
    </source>
</evidence>
<evidence type="ECO:0000256" key="5">
    <source>
        <dbReference type="ARBA" id="ARBA00022723"/>
    </source>
</evidence>
<keyword evidence="9" id="KW-0460">Magnesium</keyword>
<proteinExistence type="predicted"/>
<dbReference type="GO" id="GO:0004190">
    <property type="term" value="F:aspartic-type endopeptidase activity"/>
    <property type="evidence" value="ECO:0007669"/>
    <property type="project" value="UniProtKB-KW"/>
</dbReference>
<dbReference type="InterPro" id="IPR050951">
    <property type="entry name" value="Retrovirus_Pol_polyprotein"/>
</dbReference>
<dbReference type="SUPFAM" id="SSF53098">
    <property type="entry name" value="Ribonuclease H-like"/>
    <property type="match status" value="1"/>
</dbReference>
<dbReference type="GO" id="GO:0003964">
    <property type="term" value="F:RNA-directed DNA polymerase activity"/>
    <property type="evidence" value="ECO:0007669"/>
    <property type="project" value="UniProtKB-KW"/>
</dbReference>
<dbReference type="InterPro" id="IPR001584">
    <property type="entry name" value="Integrase_cat-core"/>
</dbReference>
<dbReference type="Pfam" id="PF08284">
    <property type="entry name" value="RVP_2"/>
    <property type="match status" value="1"/>
</dbReference>
<feature type="region of interest" description="Disordered" evidence="17">
    <location>
        <begin position="1175"/>
        <end position="1243"/>
    </location>
</feature>
<dbReference type="Pfam" id="PF17919">
    <property type="entry name" value="RT_RNaseH_2"/>
    <property type="match status" value="1"/>
</dbReference>
<protein>
    <submittedName>
        <fullName evidence="19">Transposon Ty3-G Gag-Pol polyprotein</fullName>
    </submittedName>
</protein>
<keyword evidence="2" id="KW-0808">Transferase</keyword>
<dbReference type="Gene3D" id="2.40.70.10">
    <property type="entry name" value="Acid Proteases"/>
    <property type="match status" value="1"/>
</dbReference>
<dbReference type="InterPro" id="IPR001969">
    <property type="entry name" value="Aspartic_peptidase_AS"/>
</dbReference>
<dbReference type="GO" id="GO:0003887">
    <property type="term" value="F:DNA-directed DNA polymerase activity"/>
    <property type="evidence" value="ECO:0007669"/>
    <property type="project" value="UniProtKB-KW"/>
</dbReference>
<dbReference type="GO" id="GO:0046872">
    <property type="term" value="F:metal ion binding"/>
    <property type="evidence" value="ECO:0007669"/>
    <property type="project" value="UniProtKB-KW"/>
</dbReference>
<dbReference type="Proteomes" id="UP000075243">
    <property type="component" value="Chromosome 7"/>
</dbReference>
<dbReference type="InterPro" id="IPR021109">
    <property type="entry name" value="Peptidase_aspartic_dom_sf"/>
</dbReference>
<dbReference type="GO" id="GO:0003723">
    <property type="term" value="F:RNA binding"/>
    <property type="evidence" value="ECO:0007669"/>
    <property type="project" value="UniProtKB-KW"/>
</dbReference>
<evidence type="ECO:0000256" key="12">
    <source>
        <dbReference type="ARBA" id="ARBA00022918"/>
    </source>
</evidence>
<evidence type="ECO:0000256" key="4">
    <source>
        <dbReference type="ARBA" id="ARBA00022722"/>
    </source>
</evidence>
<dbReference type="InterPro" id="IPR043502">
    <property type="entry name" value="DNA/RNA_pol_sf"/>
</dbReference>
<dbReference type="SUPFAM" id="SSF50630">
    <property type="entry name" value="Acid proteases"/>
    <property type="match status" value="1"/>
</dbReference>
<evidence type="ECO:0000313" key="20">
    <source>
        <dbReference type="Proteomes" id="UP000075243"/>
    </source>
</evidence>
<keyword evidence="15" id="KW-0233">DNA recombination</keyword>
<evidence type="ECO:0000256" key="2">
    <source>
        <dbReference type="ARBA" id="ARBA00022679"/>
    </source>
</evidence>